<dbReference type="InterPro" id="IPR035093">
    <property type="entry name" value="RelE/ParE_toxin_dom_sf"/>
</dbReference>
<accession>A0A1X7GDM6</accession>
<reference evidence="3" key="1">
    <citation type="submission" date="2017-04" db="EMBL/GenBank/DDBJ databases">
        <authorList>
            <person name="Varghese N."/>
            <person name="Submissions S."/>
        </authorList>
    </citation>
    <scope>NUCLEOTIDE SEQUENCE [LARGE SCALE GENOMIC DNA]</scope>
    <source>
        <strain evidence="3">B4P</strain>
    </source>
</reference>
<keyword evidence="1" id="KW-1277">Toxin-antitoxin system</keyword>
<dbReference type="Pfam" id="PF05016">
    <property type="entry name" value="ParE_toxin"/>
    <property type="match status" value="1"/>
</dbReference>
<dbReference type="Proteomes" id="UP000192903">
    <property type="component" value="Unassembled WGS sequence"/>
</dbReference>
<protein>
    <submittedName>
        <fullName evidence="2">Plasmid stabilization system protein ParE</fullName>
    </submittedName>
</protein>
<evidence type="ECO:0000313" key="2">
    <source>
        <dbReference type="EMBL" id="SMF68075.1"/>
    </source>
</evidence>
<dbReference type="STRING" id="464029.SAMN02982989_3642"/>
<proteinExistence type="predicted"/>
<name>A0A1X7GDM6_9HYPH</name>
<gene>
    <name evidence="2" type="ORF">SAMN02982989_3642</name>
</gene>
<evidence type="ECO:0000313" key="3">
    <source>
        <dbReference type="Proteomes" id="UP000192903"/>
    </source>
</evidence>
<keyword evidence="3" id="KW-1185">Reference proteome</keyword>
<dbReference type="Gene3D" id="3.30.2310.20">
    <property type="entry name" value="RelE-like"/>
    <property type="match status" value="1"/>
</dbReference>
<sequence>MPQVIVTRGAILGIERCRTFLKKAGVQVSRRASDAISRQFALLETSPEIGRPFQHNAELRELLIPFGASGYIALYRYEPDGDAVMFWPSAIRGKSAIRRRRADCNLLRAAFLTSG</sequence>
<dbReference type="InterPro" id="IPR007712">
    <property type="entry name" value="RelE/ParE_toxin"/>
</dbReference>
<organism evidence="2 3">
    <name type="scientific">Xaviernesmea oryzae</name>
    <dbReference type="NCBI Taxonomy" id="464029"/>
    <lineage>
        <taxon>Bacteria</taxon>
        <taxon>Pseudomonadati</taxon>
        <taxon>Pseudomonadota</taxon>
        <taxon>Alphaproteobacteria</taxon>
        <taxon>Hyphomicrobiales</taxon>
        <taxon>Rhizobiaceae</taxon>
        <taxon>Rhizobium/Agrobacterium group</taxon>
        <taxon>Xaviernesmea</taxon>
    </lineage>
</organism>
<dbReference type="EMBL" id="FXAF01000011">
    <property type="protein sequence ID" value="SMF68075.1"/>
    <property type="molecule type" value="Genomic_DNA"/>
</dbReference>
<evidence type="ECO:0000256" key="1">
    <source>
        <dbReference type="ARBA" id="ARBA00022649"/>
    </source>
</evidence>
<dbReference type="AlphaFoldDB" id="A0A1X7GDM6"/>
<dbReference type="RefSeq" id="WP_234811304.1">
    <property type="nucleotide sequence ID" value="NZ_FXAF01000011.1"/>
</dbReference>